<evidence type="ECO:0000313" key="2">
    <source>
        <dbReference type="EMBL" id="OSX72177.1"/>
    </source>
</evidence>
<feature type="region of interest" description="Disordered" evidence="1">
    <location>
        <begin position="231"/>
        <end position="269"/>
    </location>
</feature>
<evidence type="ECO:0000256" key="1">
    <source>
        <dbReference type="SAM" id="MobiDB-lite"/>
    </source>
</evidence>
<reference evidence="2 3" key="1">
    <citation type="submission" date="2017-03" db="EMBL/GenBank/DDBJ databases">
        <title>WGS assembly of Porphyra umbilicalis.</title>
        <authorList>
            <person name="Brawley S.H."/>
            <person name="Blouin N.A."/>
            <person name="Ficko-Blean E."/>
            <person name="Wheeler G.L."/>
            <person name="Lohr M."/>
            <person name="Goodson H.V."/>
            <person name="Jenkins J.W."/>
            <person name="Blaby-Haas C.E."/>
            <person name="Helliwell K.E."/>
            <person name="Chan C."/>
            <person name="Marriage T."/>
            <person name="Bhattacharya D."/>
            <person name="Klein A.S."/>
            <person name="Badis Y."/>
            <person name="Brodie J."/>
            <person name="Cao Y."/>
            <person name="Collen J."/>
            <person name="Dittami S.M."/>
            <person name="Gachon C.M."/>
            <person name="Green B.R."/>
            <person name="Karpowicz S."/>
            <person name="Kim J.W."/>
            <person name="Kudahl U."/>
            <person name="Lin S."/>
            <person name="Michel G."/>
            <person name="Mittag M."/>
            <person name="Olson B.J."/>
            <person name="Pangilinan J."/>
            <person name="Peng Y."/>
            <person name="Qiu H."/>
            <person name="Shu S."/>
            <person name="Singer J.T."/>
            <person name="Smith A.G."/>
            <person name="Sprecher B.N."/>
            <person name="Wagner V."/>
            <person name="Wang W."/>
            <person name="Wang Z.-Y."/>
            <person name="Yan J."/>
            <person name="Yarish C."/>
            <person name="Zoeuner-Riek S."/>
            <person name="Zhuang Y."/>
            <person name="Zou Y."/>
            <person name="Lindquist E.A."/>
            <person name="Grimwood J."/>
            <person name="Barry K."/>
            <person name="Rokhsar D.S."/>
            <person name="Schmutz J."/>
            <person name="Stiller J.W."/>
            <person name="Grossman A.R."/>
            <person name="Prochnik S.E."/>
        </authorList>
    </citation>
    <scope>NUCLEOTIDE SEQUENCE [LARGE SCALE GENOMIC DNA]</scope>
    <source>
        <strain evidence="2">4086291</strain>
    </source>
</reference>
<dbReference type="PROSITE" id="PS50096">
    <property type="entry name" value="IQ"/>
    <property type="match status" value="1"/>
</dbReference>
<name>A0A1X6NUC1_PORUM</name>
<dbReference type="AlphaFoldDB" id="A0A1X6NUC1"/>
<feature type="region of interest" description="Disordered" evidence="1">
    <location>
        <begin position="1"/>
        <end position="109"/>
    </location>
</feature>
<evidence type="ECO:0000313" key="3">
    <source>
        <dbReference type="Proteomes" id="UP000218209"/>
    </source>
</evidence>
<dbReference type="Proteomes" id="UP000218209">
    <property type="component" value="Unassembled WGS sequence"/>
</dbReference>
<feature type="compositionally biased region" description="Gly residues" evidence="1">
    <location>
        <begin position="191"/>
        <end position="210"/>
    </location>
</feature>
<feature type="region of interest" description="Disordered" evidence="1">
    <location>
        <begin position="290"/>
        <end position="310"/>
    </location>
</feature>
<organism evidence="2 3">
    <name type="scientific">Porphyra umbilicalis</name>
    <name type="common">Purple laver</name>
    <name type="synonym">Red alga</name>
    <dbReference type="NCBI Taxonomy" id="2786"/>
    <lineage>
        <taxon>Eukaryota</taxon>
        <taxon>Rhodophyta</taxon>
        <taxon>Bangiophyceae</taxon>
        <taxon>Bangiales</taxon>
        <taxon>Bangiaceae</taxon>
        <taxon>Porphyra</taxon>
    </lineage>
</organism>
<feature type="region of interest" description="Disordered" evidence="1">
    <location>
        <begin position="128"/>
        <end position="218"/>
    </location>
</feature>
<feature type="compositionally biased region" description="Basic residues" evidence="1">
    <location>
        <begin position="57"/>
        <end position="72"/>
    </location>
</feature>
<keyword evidence="3" id="KW-1185">Reference proteome</keyword>
<feature type="compositionally biased region" description="Low complexity" evidence="1">
    <location>
        <begin position="44"/>
        <end position="56"/>
    </location>
</feature>
<sequence length="333" mass="33372">MADDLVRPRRRAPSGPARLDGRVVVGGSGDDDSHRQGPRGSMGASSAAAVTTVTRTVRAHAARRARRRRRRASSGLTRLDGRVVGGSGDDDAHHQGPRGSTSTSSSAAAAATAHIIARLDRPRAVPLFAKGRGRCPPLQMGRSTETRGAGGGAGSPPIGLPRLCRPPLPDESAARQLRGAAGRSRPLVRSGAGGTGSGGGTPSGGAGGGITTPPPRPAAERYHLYRRAPTPTPAASVGATGATCLAGGGPPARTRRPASALRGSSSASPTASSVSCFLWAVQTAPPLPSQAATTRRAVGAPRLRGDGRGPCRWARGSVDAAAAQTVILAAGGS</sequence>
<proteinExistence type="predicted"/>
<dbReference type="EMBL" id="KV919079">
    <property type="protein sequence ID" value="OSX72177.1"/>
    <property type="molecule type" value="Genomic_DNA"/>
</dbReference>
<protein>
    <submittedName>
        <fullName evidence="2">Uncharacterized protein</fullName>
    </submittedName>
</protein>
<feature type="compositionally biased region" description="Low complexity" evidence="1">
    <location>
        <begin position="13"/>
        <end position="25"/>
    </location>
</feature>
<gene>
    <name evidence="2" type="ORF">BU14_0461s0018</name>
</gene>
<accession>A0A1X6NUC1</accession>
<feature type="compositionally biased region" description="Low complexity" evidence="1">
    <location>
        <begin position="100"/>
        <end position="109"/>
    </location>
</feature>